<dbReference type="SUPFAM" id="SSF109998">
    <property type="entry name" value="Triger factor/SurA peptide-binding domain-like"/>
    <property type="match status" value="1"/>
</dbReference>
<protein>
    <submittedName>
        <fullName evidence="5">SurA N-terminal domain-containing protein</fullName>
    </submittedName>
</protein>
<proteinExistence type="predicted"/>
<dbReference type="EMBL" id="AP029170">
    <property type="protein sequence ID" value="BFD45452.1"/>
    <property type="molecule type" value="Genomic_DNA"/>
</dbReference>
<evidence type="ECO:0000256" key="3">
    <source>
        <dbReference type="SAM" id="SignalP"/>
    </source>
</evidence>
<keyword evidence="2" id="KW-0413">Isomerase</keyword>
<dbReference type="InterPro" id="IPR015391">
    <property type="entry name" value="SurA_N"/>
</dbReference>
<evidence type="ECO:0000313" key="5">
    <source>
        <dbReference type="EMBL" id="BFD45452.1"/>
    </source>
</evidence>
<feature type="chain" id="PRO_5043815206" evidence="3">
    <location>
        <begin position="20"/>
        <end position="295"/>
    </location>
</feature>
<organism evidence="5">
    <name type="scientific">Candidatus Tisiphia endosymbiont of Sergentomyia squamirostris</name>
    <dbReference type="NCBI Taxonomy" id="3113639"/>
    <lineage>
        <taxon>Bacteria</taxon>
        <taxon>Pseudomonadati</taxon>
        <taxon>Pseudomonadota</taxon>
        <taxon>Alphaproteobacteria</taxon>
        <taxon>Rickettsiales</taxon>
        <taxon>Rickettsiaceae</taxon>
        <taxon>Rickettsieae</taxon>
        <taxon>Candidatus Tisiphia</taxon>
    </lineage>
</organism>
<dbReference type="Pfam" id="PF09312">
    <property type="entry name" value="SurA_N"/>
    <property type="match status" value="1"/>
</dbReference>
<sequence>MKKLFCLVAIVFNLAIAKAELSNIVALVNNEPITLHEFLARKHMIMALNNINNPDSQTDKQLDKMAINSVIDDLLLYQSVNGKKSSDSELNESIETIEQRNKMAKGQLMQLLKSKSVDINSFKSQIGAEIIKMNILSSISRSVAISAKEVDAIILATNSKDAEISAQIFTSKDKQDKTLQKMYGLQKHLTNCHDIKESLYKDFSTLEIVNQNLSTLDSTLQTILKDLNTGEKSSVFEMQDGFKLILMCNKKIVNITLDENNYVVNLLTNKKMSQKAQKYFEDMRKKSYIKIMLPL</sequence>
<dbReference type="PANTHER" id="PTHR47637">
    <property type="entry name" value="CHAPERONE SURA"/>
    <property type="match status" value="1"/>
</dbReference>
<evidence type="ECO:0000259" key="4">
    <source>
        <dbReference type="Pfam" id="PF09312"/>
    </source>
</evidence>
<feature type="signal peptide" evidence="3">
    <location>
        <begin position="1"/>
        <end position="19"/>
    </location>
</feature>
<dbReference type="PANTHER" id="PTHR47637:SF1">
    <property type="entry name" value="CHAPERONE SURA"/>
    <property type="match status" value="1"/>
</dbReference>
<evidence type="ECO:0000256" key="1">
    <source>
        <dbReference type="ARBA" id="ARBA00022729"/>
    </source>
</evidence>
<dbReference type="InterPro" id="IPR050280">
    <property type="entry name" value="OMP_Chaperone_SurA"/>
</dbReference>
<gene>
    <name evidence="5" type="ORF">DMENIID0002_00980</name>
</gene>
<dbReference type="Gene3D" id="1.10.4030.10">
    <property type="entry name" value="Porin chaperone SurA, peptide-binding domain"/>
    <property type="match status" value="1"/>
</dbReference>
<dbReference type="InterPro" id="IPR027304">
    <property type="entry name" value="Trigger_fact/SurA_dom_sf"/>
</dbReference>
<reference evidence="5" key="1">
    <citation type="submission" date="2024-01" db="EMBL/GenBank/DDBJ databases">
        <title>Sequencing the genomes of a sandfly, Sergentomyia squamirostris, and its two endosymbionts.</title>
        <authorList>
            <person name="Itokawa K."/>
            <person name="Sanjoba C."/>
        </authorList>
    </citation>
    <scope>NUCLEOTIDE SEQUENCE</scope>
    <source>
        <strain evidence="5">RiSSQ</strain>
    </source>
</reference>
<keyword evidence="2" id="KW-0697">Rotamase</keyword>
<keyword evidence="1 3" id="KW-0732">Signal</keyword>
<dbReference type="AlphaFoldDB" id="A0AAT9G6L3"/>
<evidence type="ECO:0000256" key="2">
    <source>
        <dbReference type="ARBA" id="ARBA00023110"/>
    </source>
</evidence>
<name>A0AAT9G6L3_9RICK</name>
<dbReference type="GO" id="GO:0003755">
    <property type="term" value="F:peptidyl-prolyl cis-trans isomerase activity"/>
    <property type="evidence" value="ECO:0007669"/>
    <property type="project" value="UniProtKB-KW"/>
</dbReference>
<accession>A0AAT9G6L3</accession>
<feature type="domain" description="SurA N-terminal" evidence="4">
    <location>
        <begin position="22"/>
        <end position="132"/>
    </location>
</feature>